<evidence type="ECO:0000313" key="1">
    <source>
        <dbReference type="EMBL" id="NNA77054.1"/>
    </source>
</evidence>
<dbReference type="Proteomes" id="UP000535954">
    <property type="component" value="Unassembled WGS sequence"/>
</dbReference>
<sequence>MRPVMTMAPIWEGNKKTGFKDLREGRFHQWAGEYEEFESGPGNYTVALVEYSDGSIGTVMPDCIRFLDGEEAKSALIDEAIASMCSHTL</sequence>
<reference evidence="3 4" key="1">
    <citation type="journal article" date="2020" name="Front. Microbiol.">
        <title>Genetic Organization of the aprX-lipA2 Operon Affects the Proteolytic Potential of Pseudomonas Species in Milk.</title>
        <authorList>
            <person name="Maier C."/>
            <person name="Huptas C."/>
            <person name="von Neubeck M."/>
            <person name="Scherer S."/>
            <person name="Wenning M."/>
            <person name="Lucking G."/>
        </authorList>
    </citation>
    <scope>NUCLEOTIDE SEQUENCE [LARGE SCALE GENOMIC DNA]</scope>
    <source>
        <strain evidence="2 4">WS 5404</strain>
        <strain evidence="1 3">WS 5405</strain>
    </source>
</reference>
<dbReference type="EMBL" id="JAAQYI010000026">
    <property type="protein sequence ID" value="NNA83085.1"/>
    <property type="molecule type" value="Genomic_DNA"/>
</dbReference>
<proteinExistence type="predicted"/>
<dbReference type="RefSeq" id="WP_157255586.1">
    <property type="nucleotide sequence ID" value="NZ_JAAQYH010000034.1"/>
</dbReference>
<name>A0A7Y1QJ06_9PSED</name>
<dbReference type="EMBL" id="JAAQYH010000034">
    <property type="protein sequence ID" value="NNA77054.1"/>
    <property type="molecule type" value="Genomic_DNA"/>
</dbReference>
<gene>
    <name evidence="1" type="ORF">HBO13_30940</name>
    <name evidence="2" type="ORF">HBO30_30790</name>
</gene>
<evidence type="ECO:0000313" key="3">
    <source>
        <dbReference type="Proteomes" id="UP000535954"/>
    </source>
</evidence>
<dbReference type="Proteomes" id="UP000586252">
    <property type="component" value="Unassembled WGS sequence"/>
</dbReference>
<protein>
    <submittedName>
        <fullName evidence="2">Uncharacterized protein</fullName>
    </submittedName>
</protein>
<evidence type="ECO:0000313" key="2">
    <source>
        <dbReference type="EMBL" id="NNA83085.1"/>
    </source>
</evidence>
<evidence type="ECO:0000313" key="4">
    <source>
        <dbReference type="Proteomes" id="UP000586252"/>
    </source>
</evidence>
<accession>A0A7Y1QJ06</accession>
<dbReference type="GeneID" id="45736442"/>
<organism evidence="2 4">
    <name type="scientific">Pseudomonas lactis</name>
    <dbReference type="NCBI Taxonomy" id="1615674"/>
    <lineage>
        <taxon>Bacteria</taxon>
        <taxon>Pseudomonadati</taxon>
        <taxon>Pseudomonadota</taxon>
        <taxon>Gammaproteobacteria</taxon>
        <taxon>Pseudomonadales</taxon>
        <taxon>Pseudomonadaceae</taxon>
        <taxon>Pseudomonas</taxon>
    </lineage>
</organism>
<comment type="caution">
    <text evidence="2">The sequence shown here is derived from an EMBL/GenBank/DDBJ whole genome shotgun (WGS) entry which is preliminary data.</text>
</comment>
<dbReference type="AlphaFoldDB" id="A0A7Y1QJ06"/>